<accession>A0A9Q0QZ07</accession>
<proteinExistence type="predicted"/>
<evidence type="ECO:0000313" key="2">
    <source>
        <dbReference type="EMBL" id="KAJ4977278.1"/>
    </source>
</evidence>
<feature type="compositionally biased region" description="Pro residues" evidence="1">
    <location>
        <begin position="43"/>
        <end position="57"/>
    </location>
</feature>
<evidence type="ECO:0000313" key="3">
    <source>
        <dbReference type="Proteomes" id="UP001141806"/>
    </source>
</evidence>
<dbReference type="CDD" id="cd09272">
    <property type="entry name" value="RNase_HI_RT_Ty1"/>
    <property type="match status" value="1"/>
</dbReference>
<dbReference type="PANTHER" id="PTHR11439:SF470">
    <property type="entry name" value="CYSTEINE-RICH RLK (RECEPTOR-LIKE PROTEIN KINASE) 8"/>
    <property type="match status" value="1"/>
</dbReference>
<dbReference type="PANTHER" id="PTHR11439">
    <property type="entry name" value="GAG-POL-RELATED RETROTRANSPOSON"/>
    <property type="match status" value="1"/>
</dbReference>
<reference evidence="2" key="1">
    <citation type="journal article" date="2023" name="Plant J.">
        <title>The genome of the king protea, Protea cynaroides.</title>
        <authorList>
            <person name="Chang J."/>
            <person name="Duong T.A."/>
            <person name="Schoeman C."/>
            <person name="Ma X."/>
            <person name="Roodt D."/>
            <person name="Barker N."/>
            <person name="Li Z."/>
            <person name="Van de Peer Y."/>
            <person name="Mizrachi E."/>
        </authorList>
    </citation>
    <scope>NUCLEOTIDE SEQUENCE</scope>
    <source>
        <tissue evidence="2">Young leaves</tissue>
    </source>
</reference>
<feature type="region of interest" description="Disordered" evidence="1">
    <location>
        <begin position="31"/>
        <end position="79"/>
    </location>
</feature>
<protein>
    <submittedName>
        <fullName evidence="2">Uncharacterized protein</fullName>
    </submittedName>
</protein>
<evidence type="ECO:0000256" key="1">
    <source>
        <dbReference type="SAM" id="MobiDB-lite"/>
    </source>
</evidence>
<name>A0A9Q0QZ07_9MAGN</name>
<gene>
    <name evidence="2" type="ORF">NE237_002384</name>
</gene>
<dbReference type="EMBL" id="JAMYWD010000003">
    <property type="protein sequence ID" value="KAJ4977278.1"/>
    <property type="molecule type" value="Genomic_DNA"/>
</dbReference>
<organism evidence="2 3">
    <name type="scientific">Protea cynaroides</name>
    <dbReference type="NCBI Taxonomy" id="273540"/>
    <lineage>
        <taxon>Eukaryota</taxon>
        <taxon>Viridiplantae</taxon>
        <taxon>Streptophyta</taxon>
        <taxon>Embryophyta</taxon>
        <taxon>Tracheophyta</taxon>
        <taxon>Spermatophyta</taxon>
        <taxon>Magnoliopsida</taxon>
        <taxon>Proteales</taxon>
        <taxon>Proteaceae</taxon>
        <taxon>Protea</taxon>
    </lineage>
</organism>
<feature type="compositionally biased region" description="Pro residues" evidence="1">
    <location>
        <begin position="64"/>
        <end position="79"/>
    </location>
</feature>
<dbReference type="OrthoDB" id="1688190at2759"/>
<dbReference type="AlphaFoldDB" id="A0A9Q0QZ07"/>
<dbReference type="Proteomes" id="UP001141806">
    <property type="component" value="Unassembled WGS sequence"/>
</dbReference>
<sequence length="362" mass="40184">MHPTQPTRPTSHQLEFFGVGGQPIPLPMTPPNPSQAMALLEPFPKPTPLVPPTPLDPPQATAPLAPPPNPTPLVPPIPPSPSPYVPDSVVVNQLPLPASLPLSLVPTHTMQTRSKLGISKMKTKFALDLFVKFRLLGSKPVVIPLEVNHKLSKEGGASLDDPQLHQEIVGILIYLTISCPDLSYPVGIVSQVMQDPRKTSMEVVKRILRYLKGTINEGVFYKHGINIKLSRHCDVDWAANPSTHRSISGFCFDLRSGSVSWANSGENINYKVPINSVSINQFYNVRSNPTFRARTKHIDVHYHFICEKILSKEIDLIYTPTVDEVTNIFTKALNSDKLKEFKTSLGMKHELRTERGCYDISD</sequence>
<comment type="caution">
    <text evidence="2">The sequence shown here is derived from an EMBL/GenBank/DDBJ whole genome shotgun (WGS) entry which is preliminary data.</text>
</comment>
<keyword evidence="3" id="KW-1185">Reference proteome</keyword>